<dbReference type="Pfam" id="PF14435">
    <property type="entry name" value="SUKH-4"/>
    <property type="match status" value="1"/>
</dbReference>
<evidence type="ECO:0008006" key="3">
    <source>
        <dbReference type="Google" id="ProtNLM"/>
    </source>
</evidence>
<keyword evidence="2" id="KW-1185">Reference proteome</keyword>
<organism evidence="1 2">
    <name type="scientific">Streptomyces phyllanthi</name>
    <dbReference type="NCBI Taxonomy" id="1803180"/>
    <lineage>
        <taxon>Bacteria</taxon>
        <taxon>Bacillati</taxon>
        <taxon>Actinomycetota</taxon>
        <taxon>Actinomycetes</taxon>
        <taxon>Kitasatosporales</taxon>
        <taxon>Streptomycetaceae</taxon>
        <taxon>Streptomyces</taxon>
    </lineage>
</organism>
<dbReference type="Proteomes" id="UP000326979">
    <property type="component" value="Unassembled WGS sequence"/>
</dbReference>
<accession>A0A5N8WB63</accession>
<comment type="caution">
    <text evidence="1">The sequence shown here is derived from an EMBL/GenBank/DDBJ whole genome shotgun (WGS) entry which is preliminary data.</text>
</comment>
<evidence type="ECO:0000313" key="1">
    <source>
        <dbReference type="EMBL" id="MPY44711.1"/>
    </source>
</evidence>
<gene>
    <name evidence="1" type="ORF">FNH04_33855</name>
</gene>
<dbReference type="OrthoDB" id="3868171at2"/>
<dbReference type="RefSeq" id="WP_152789672.1">
    <property type="nucleotide sequence ID" value="NZ_BAABEQ010000066.1"/>
</dbReference>
<sequence>MSTPGPDPALAHFGRDGLRRFALAGAHGVRVPEAARELLAETGVPVHVMPYFRAAEEQDAVALGVFAGHRGEAPPEGDLENWARIGHDGLAQLCVRPDGAVQAVFLEVGDEDMFVNSAPAALNACLVALDRALPAIAASSGLPEAAAVFRDLNQELRGIDAAAFAERESWWPRILDDVRHTLNFPFSAAFEYVDDSGRKQIVTEATGPGRAHPEEIVWRRLEREGVTPDRIRRVYCELEPCMMPGHYCAVWMQQTFPGAEFTHSFDYGGDAASREQGLKELITHAARQAGNR</sequence>
<name>A0A5N8WB63_9ACTN</name>
<protein>
    <recommendedName>
        <fullName evidence="3">SUKH-4 family immunity protein</fullName>
    </recommendedName>
</protein>
<dbReference type="InterPro" id="IPR032722">
    <property type="entry name" value="Deaminase_XOO_2897"/>
</dbReference>
<dbReference type="InterPro" id="IPR025851">
    <property type="entry name" value="SUKH-4"/>
</dbReference>
<proteinExistence type="predicted"/>
<dbReference type="AlphaFoldDB" id="A0A5N8WB63"/>
<reference evidence="1 2" key="1">
    <citation type="submission" date="2019-07" db="EMBL/GenBank/DDBJ databases">
        <title>New species of Amycolatopsis and Streptomyces.</title>
        <authorList>
            <person name="Duangmal K."/>
            <person name="Teo W.F.A."/>
            <person name="Lipun K."/>
        </authorList>
    </citation>
    <scope>NUCLEOTIDE SEQUENCE [LARGE SCALE GENOMIC DNA]</scope>
    <source>
        <strain evidence="1 2">TISTR 2346</strain>
    </source>
</reference>
<evidence type="ECO:0000313" key="2">
    <source>
        <dbReference type="Proteomes" id="UP000326979"/>
    </source>
</evidence>
<dbReference type="Pfam" id="PF14440">
    <property type="entry name" value="XOO_2897-deam"/>
    <property type="match status" value="1"/>
</dbReference>
<dbReference type="EMBL" id="VJZE01000353">
    <property type="protein sequence ID" value="MPY44711.1"/>
    <property type="molecule type" value="Genomic_DNA"/>
</dbReference>